<dbReference type="AlphaFoldDB" id="A0A8J7S753"/>
<organism evidence="1 2">
    <name type="scientific">Geomesophilobacter sediminis</name>
    <dbReference type="NCBI Taxonomy" id="2798584"/>
    <lineage>
        <taxon>Bacteria</taxon>
        <taxon>Pseudomonadati</taxon>
        <taxon>Thermodesulfobacteriota</taxon>
        <taxon>Desulfuromonadia</taxon>
        <taxon>Geobacterales</taxon>
        <taxon>Geobacteraceae</taxon>
        <taxon>Geomesophilobacter</taxon>
    </lineage>
</organism>
<sequence>MSKVELVPDYDLYYTSLGLHIPLTKAAIPDLGTSSEYNVYRHLFLNSLTPRYLLLEAGVFPMPLTGVGIRKYAPDFYQKMGIGDDFNLIESITTGFPEPYAVSVFVGDIVNFSKPDEKKVGTNKGYMGYLFSYSNEHIRRNILIQDNNYEVEWKMKGERNFQGERLSWSFRVGAKLHENPDITNAIYLGIRRNNLSFRSPFLSWLDNTNMQMRLDFSQPGMELLRQEYLIGKSYPIEGKNYALKLDLGFAWEGANLYTGRLHYLEHSGFTVIIRPNIDF</sequence>
<reference evidence="1" key="1">
    <citation type="submission" date="2020-12" db="EMBL/GenBank/DDBJ databases">
        <title>Geomonas sp. Red875, isolated from river sediment.</title>
        <authorList>
            <person name="Xu Z."/>
            <person name="Zhang Z."/>
            <person name="Masuda Y."/>
            <person name="Itoh H."/>
            <person name="Senoo K."/>
        </authorList>
    </citation>
    <scope>NUCLEOTIDE SEQUENCE</scope>
    <source>
        <strain evidence="1">Red875</strain>
    </source>
</reference>
<gene>
    <name evidence="1" type="ORF">JFN93_18765</name>
</gene>
<comment type="caution">
    <text evidence="1">The sequence shown here is derived from an EMBL/GenBank/DDBJ whole genome shotgun (WGS) entry which is preliminary data.</text>
</comment>
<protein>
    <submittedName>
        <fullName evidence="1">Uncharacterized protein</fullName>
    </submittedName>
</protein>
<proteinExistence type="predicted"/>
<evidence type="ECO:0000313" key="1">
    <source>
        <dbReference type="EMBL" id="MBJ6726757.1"/>
    </source>
</evidence>
<name>A0A8J7S753_9BACT</name>
<dbReference type="RefSeq" id="WP_199385671.1">
    <property type="nucleotide sequence ID" value="NZ_JAEMHM010000017.1"/>
</dbReference>
<keyword evidence="2" id="KW-1185">Reference proteome</keyword>
<dbReference type="Proteomes" id="UP000636888">
    <property type="component" value="Unassembled WGS sequence"/>
</dbReference>
<dbReference type="EMBL" id="JAEMHM010000017">
    <property type="protein sequence ID" value="MBJ6726757.1"/>
    <property type="molecule type" value="Genomic_DNA"/>
</dbReference>
<accession>A0A8J7S753</accession>
<evidence type="ECO:0000313" key="2">
    <source>
        <dbReference type="Proteomes" id="UP000636888"/>
    </source>
</evidence>